<dbReference type="PANTHER" id="PTHR21087:SF4">
    <property type="entry name" value="INACTIVE SHIKIMATE KINASE LIKE 1, CHLOROPLASTIC-RELATED"/>
    <property type="match status" value="1"/>
</dbReference>
<evidence type="ECO:0000313" key="3">
    <source>
        <dbReference type="EMBL" id="KAK1369827.1"/>
    </source>
</evidence>
<dbReference type="EMBL" id="JAUIZM010000008">
    <property type="protein sequence ID" value="KAK1369827.1"/>
    <property type="molecule type" value="Genomic_DNA"/>
</dbReference>
<comment type="subcellular location">
    <subcellularLocation>
        <location evidence="1">Plastid</location>
        <location evidence="1">Chloroplast</location>
    </subcellularLocation>
</comment>
<evidence type="ECO:0000313" key="4">
    <source>
        <dbReference type="Proteomes" id="UP001237642"/>
    </source>
</evidence>
<accession>A0AAD8MEE4</accession>
<comment type="caution">
    <text evidence="3">The sequence shown here is derived from an EMBL/GenBank/DDBJ whole genome shotgun (WGS) entry which is preliminary data.</text>
</comment>
<name>A0AAD8MEE4_9APIA</name>
<reference evidence="3" key="1">
    <citation type="submission" date="2023-02" db="EMBL/GenBank/DDBJ databases">
        <title>Genome of toxic invasive species Heracleum sosnowskyi carries increased number of genes despite the absence of recent whole-genome duplications.</title>
        <authorList>
            <person name="Schelkunov M."/>
            <person name="Shtratnikova V."/>
            <person name="Makarenko M."/>
            <person name="Klepikova A."/>
            <person name="Omelchenko D."/>
            <person name="Novikova G."/>
            <person name="Obukhova E."/>
            <person name="Bogdanov V."/>
            <person name="Penin A."/>
            <person name="Logacheva M."/>
        </authorList>
    </citation>
    <scope>NUCLEOTIDE SEQUENCE</scope>
    <source>
        <strain evidence="3">Hsosn_3</strain>
        <tissue evidence="3">Leaf</tissue>
    </source>
</reference>
<proteinExistence type="inferred from homology"/>
<keyword evidence="3" id="KW-0418">Kinase</keyword>
<dbReference type="CDD" id="cd00464">
    <property type="entry name" value="SK"/>
    <property type="match status" value="1"/>
</dbReference>
<evidence type="ECO:0000256" key="2">
    <source>
        <dbReference type="ARBA" id="ARBA00006997"/>
    </source>
</evidence>
<dbReference type="GO" id="GO:0009507">
    <property type="term" value="C:chloroplast"/>
    <property type="evidence" value="ECO:0007669"/>
    <property type="project" value="UniProtKB-SubCell"/>
</dbReference>
<dbReference type="HAMAP" id="MF_00109">
    <property type="entry name" value="Shikimate_kinase"/>
    <property type="match status" value="1"/>
</dbReference>
<dbReference type="Gene3D" id="3.40.50.300">
    <property type="entry name" value="P-loop containing nucleotide triphosphate hydrolases"/>
    <property type="match status" value="1"/>
</dbReference>
<dbReference type="Proteomes" id="UP001237642">
    <property type="component" value="Unassembled WGS sequence"/>
</dbReference>
<gene>
    <name evidence="3" type="ORF">POM88_035919</name>
</gene>
<dbReference type="Pfam" id="PF01202">
    <property type="entry name" value="SKI"/>
    <property type="match status" value="1"/>
</dbReference>
<reference evidence="3" key="2">
    <citation type="submission" date="2023-05" db="EMBL/GenBank/DDBJ databases">
        <authorList>
            <person name="Schelkunov M.I."/>
        </authorList>
    </citation>
    <scope>NUCLEOTIDE SEQUENCE</scope>
    <source>
        <strain evidence="3">Hsosn_3</strain>
        <tissue evidence="3">Leaf</tissue>
    </source>
</reference>
<keyword evidence="4" id="KW-1185">Reference proteome</keyword>
<dbReference type="InterPro" id="IPR000623">
    <property type="entry name" value="Shikimate_kinase/TSH1"/>
</dbReference>
<sequence>MVGVIPAAPCLDTRFSFNSSLHSQFPTCTFIPPFPNTPLALSFTKSTPPTYSLRDDTASGSTMEIAEVEPNSAVKKKAEDIASELRGTSIYLVGINSKMKTSLGKFIAETLRYYFFDSDKLIEEATGGSAAVKSFRERDWKGFRESETEVLKQLSSMGRLVVSAGNGAFESPTNLSLLRHGILIWIDIPLDMIAKEAVEDELQLSELELSPTVSYPEVLDQLTALYKQMQDGYATADATISLQKLAQQLGYDALDAVTEEDMGLEVLKEIERLMRVKKLMEEAARPF</sequence>
<protein>
    <submittedName>
        <fullName evidence="3">Shikimate kinase</fullName>
    </submittedName>
</protein>
<dbReference type="InterPro" id="IPR027417">
    <property type="entry name" value="P-loop_NTPase"/>
</dbReference>
<dbReference type="GO" id="GO:0016301">
    <property type="term" value="F:kinase activity"/>
    <property type="evidence" value="ECO:0007669"/>
    <property type="project" value="UniProtKB-KW"/>
</dbReference>
<dbReference type="PRINTS" id="PR01100">
    <property type="entry name" value="SHIKIMTKNASE"/>
</dbReference>
<comment type="similarity">
    <text evidence="2">Belongs to the shikimate kinase family.</text>
</comment>
<dbReference type="FunFam" id="3.40.50.300:FF:001033">
    <property type="entry name" value="Shikimate kinase 2, chloroplastic"/>
    <property type="match status" value="1"/>
</dbReference>
<dbReference type="GO" id="GO:0005829">
    <property type="term" value="C:cytosol"/>
    <property type="evidence" value="ECO:0007669"/>
    <property type="project" value="TreeGrafter"/>
</dbReference>
<dbReference type="SUPFAM" id="SSF52540">
    <property type="entry name" value="P-loop containing nucleoside triphosphate hydrolases"/>
    <property type="match status" value="1"/>
</dbReference>
<dbReference type="InterPro" id="IPR031322">
    <property type="entry name" value="Shikimate/glucono_kinase"/>
</dbReference>
<keyword evidence="3" id="KW-0808">Transferase</keyword>
<dbReference type="AlphaFoldDB" id="A0AAD8MEE4"/>
<evidence type="ECO:0000256" key="1">
    <source>
        <dbReference type="ARBA" id="ARBA00004229"/>
    </source>
</evidence>
<dbReference type="PANTHER" id="PTHR21087">
    <property type="entry name" value="SHIKIMATE KINASE"/>
    <property type="match status" value="1"/>
</dbReference>
<organism evidence="3 4">
    <name type="scientific">Heracleum sosnowskyi</name>
    <dbReference type="NCBI Taxonomy" id="360622"/>
    <lineage>
        <taxon>Eukaryota</taxon>
        <taxon>Viridiplantae</taxon>
        <taxon>Streptophyta</taxon>
        <taxon>Embryophyta</taxon>
        <taxon>Tracheophyta</taxon>
        <taxon>Spermatophyta</taxon>
        <taxon>Magnoliopsida</taxon>
        <taxon>eudicotyledons</taxon>
        <taxon>Gunneridae</taxon>
        <taxon>Pentapetalae</taxon>
        <taxon>asterids</taxon>
        <taxon>campanulids</taxon>
        <taxon>Apiales</taxon>
        <taxon>Apiaceae</taxon>
        <taxon>Apioideae</taxon>
        <taxon>apioid superclade</taxon>
        <taxon>Tordylieae</taxon>
        <taxon>Tordyliinae</taxon>
        <taxon>Heracleum</taxon>
    </lineage>
</organism>